<comment type="caution">
    <text evidence="2">The sequence shown here is derived from an EMBL/GenBank/DDBJ whole genome shotgun (WGS) entry which is preliminary data.</text>
</comment>
<protein>
    <recommendedName>
        <fullName evidence="1">RAMA domain-containing protein</fullName>
    </recommendedName>
</protein>
<gene>
    <name evidence="2" type="ORF">S01H4_05461</name>
</gene>
<sequence>DFGTLTPESSTKIPRKIITIAYLVRENIIKPGDIFTAKYKNRNYSTTVTEDGMLKVKEQKYQSPSRAGEAIIRSACDGWLFWKYKDLISGKLRPIAELRAKITKDLRKRWIPKK</sequence>
<dbReference type="Pfam" id="PF18755">
    <property type="entry name" value="RAMA"/>
    <property type="match status" value="1"/>
</dbReference>
<feature type="domain" description="RAMA" evidence="1">
    <location>
        <begin position="7"/>
        <end position="105"/>
    </location>
</feature>
<organism evidence="2">
    <name type="scientific">marine sediment metagenome</name>
    <dbReference type="NCBI Taxonomy" id="412755"/>
    <lineage>
        <taxon>unclassified sequences</taxon>
        <taxon>metagenomes</taxon>
        <taxon>ecological metagenomes</taxon>
    </lineage>
</organism>
<dbReference type="EMBL" id="BART01001588">
    <property type="protein sequence ID" value="GAG71311.1"/>
    <property type="molecule type" value="Genomic_DNA"/>
</dbReference>
<evidence type="ECO:0000313" key="2">
    <source>
        <dbReference type="EMBL" id="GAG71311.1"/>
    </source>
</evidence>
<dbReference type="AlphaFoldDB" id="X1BGY5"/>
<name>X1BGY5_9ZZZZ</name>
<feature type="non-terminal residue" evidence="2">
    <location>
        <position position="1"/>
    </location>
</feature>
<evidence type="ECO:0000259" key="1">
    <source>
        <dbReference type="Pfam" id="PF18755"/>
    </source>
</evidence>
<reference evidence="2" key="1">
    <citation type="journal article" date="2014" name="Front. Microbiol.">
        <title>High frequency of phylogenetically diverse reductive dehalogenase-homologous genes in deep subseafloor sedimentary metagenomes.</title>
        <authorList>
            <person name="Kawai M."/>
            <person name="Futagami T."/>
            <person name="Toyoda A."/>
            <person name="Takaki Y."/>
            <person name="Nishi S."/>
            <person name="Hori S."/>
            <person name="Arai W."/>
            <person name="Tsubouchi T."/>
            <person name="Morono Y."/>
            <person name="Uchiyama I."/>
            <person name="Ito T."/>
            <person name="Fujiyama A."/>
            <person name="Inagaki F."/>
            <person name="Takami H."/>
        </authorList>
    </citation>
    <scope>NUCLEOTIDE SEQUENCE</scope>
    <source>
        <strain evidence="2">Expedition CK06-06</strain>
    </source>
</reference>
<accession>X1BGY5</accession>
<proteinExistence type="predicted"/>
<dbReference type="InterPro" id="IPR040843">
    <property type="entry name" value="RAMA"/>
</dbReference>